<keyword evidence="5" id="KW-1185">Reference proteome</keyword>
<feature type="compositionally biased region" description="Basic and acidic residues" evidence="2">
    <location>
        <begin position="53"/>
        <end position="68"/>
    </location>
</feature>
<dbReference type="GO" id="GO:0030288">
    <property type="term" value="C:outer membrane-bounded periplasmic space"/>
    <property type="evidence" value="ECO:0007669"/>
    <property type="project" value="TreeGrafter"/>
</dbReference>
<dbReference type="Proteomes" id="UP000183263">
    <property type="component" value="Unassembled WGS sequence"/>
</dbReference>
<evidence type="ECO:0000256" key="1">
    <source>
        <dbReference type="ARBA" id="ARBA00022801"/>
    </source>
</evidence>
<sequence length="350" mass="35072">MKRSLISLCAGVLAASLLIPATAGAEPEVEPATGTELAGKTVFLDPGHQGSSEGHDLSRQVDDGRGGTKDCQTSGMTTIGGVPEHTITWNVTQLVRSGLETLGADVVLSRADDTGWGGCIDERAAAANASGADLAVSIHADSTDAAGDPSKHGFHMIVPALPIPNPAADAAQSGPGLEASTMMRDAYLGAGFTPANYAGVVDGIQTRSDVAGPALTEVPLVFVEMGNGSHPDDAARLESTDGQLDHAIAVTTGIVTYLLTGGQASAAPAAPGTTEPGATVPGTTEPGTVSPGPVTPDENPLSLESILAMLSDLLAAGGLTGLEEIVNSETIGMLSDLAGELLATVLAQLE</sequence>
<dbReference type="Gene3D" id="3.40.630.40">
    <property type="entry name" value="Zn-dependent exopeptidases"/>
    <property type="match status" value="1"/>
</dbReference>
<gene>
    <name evidence="4" type="ORF">SAMN05444695_101395</name>
</gene>
<name>A0A1G8ADR9_9NOCA</name>
<evidence type="ECO:0000313" key="4">
    <source>
        <dbReference type="EMBL" id="SDH19068.1"/>
    </source>
</evidence>
<reference evidence="4 5" key="1">
    <citation type="submission" date="2016-10" db="EMBL/GenBank/DDBJ databases">
        <authorList>
            <person name="de Groot N.N."/>
        </authorList>
    </citation>
    <scope>NUCLEOTIDE SEQUENCE [LARGE SCALE GENOMIC DNA]</scope>
    <source>
        <strain evidence="4 5">DSM 44892</strain>
    </source>
</reference>
<keyword evidence="1" id="KW-0378">Hydrolase</keyword>
<dbReference type="GO" id="GO:0008745">
    <property type="term" value="F:N-acetylmuramoyl-L-alanine amidase activity"/>
    <property type="evidence" value="ECO:0007669"/>
    <property type="project" value="InterPro"/>
</dbReference>
<feature type="compositionally biased region" description="Low complexity" evidence="2">
    <location>
        <begin position="265"/>
        <end position="296"/>
    </location>
</feature>
<dbReference type="GO" id="GO:0009253">
    <property type="term" value="P:peptidoglycan catabolic process"/>
    <property type="evidence" value="ECO:0007669"/>
    <property type="project" value="InterPro"/>
</dbReference>
<evidence type="ECO:0000313" key="5">
    <source>
        <dbReference type="Proteomes" id="UP000183263"/>
    </source>
</evidence>
<dbReference type="InterPro" id="IPR002508">
    <property type="entry name" value="MurNAc-LAA_cat"/>
</dbReference>
<feature type="region of interest" description="Disordered" evidence="2">
    <location>
        <begin position="45"/>
        <end position="79"/>
    </location>
</feature>
<dbReference type="PANTHER" id="PTHR30404">
    <property type="entry name" value="N-ACETYLMURAMOYL-L-ALANINE AMIDASE"/>
    <property type="match status" value="1"/>
</dbReference>
<dbReference type="OrthoDB" id="3268878at2"/>
<keyword evidence="3" id="KW-0732">Signal</keyword>
<dbReference type="AlphaFoldDB" id="A0A1G8ADR9"/>
<organism evidence="4 5">
    <name type="scientific">Rhodococcus triatomae</name>
    <dbReference type="NCBI Taxonomy" id="300028"/>
    <lineage>
        <taxon>Bacteria</taxon>
        <taxon>Bacillati</taxon>
        <taxon>Actinomycetota</taxon>
        <taxon>Actinomycetes</taxon>
        <taxon>Mycobacteriales</taxon>
        <taxon>Nocardiaceae</taxon>
        <taxon>Rhodococcus</taxon>
    </lineage>
</organism>
<feature type="chain" id="PRO_5043579383" evidence="3">
    <location>
        <begin position="26"/>
        <end position="350"/>
    </location>
</feature>
<feature type="region of interest" description="Disordered" evidence="2">
    <location>
        <begin position="265"/>
        <end position="298"/>
    </location>
</feature>
<dbReference type="SMART" id="SM00646">
    <property type="entry name" value="Ami_3"/>
    <property type="match status" value="1"/>
</dbReference>
<protein>
    <submittedName>
        <fullName evidence="4">N-acetylmuramoyl-L-alanine amidase</fullName>
    </submittedName>
</protein>
<proteinExistence type="predicted"/>
<evidence type="ECO:0000256" key="2">
    <source>
        <dbReference type="SAM" id="MobiDB-lite"/>
    </source>
</evidence>
<dbReference type="PANTHER" id="PTHR30404:SF0">
    <property type="entry name" value="N-ACETYLMURAMOYL-L-ALANINE AMIDASE AMIC"/>
    <property type="match status" value="1"/>
</dbReference>
<accession>A0A1G8ADR9</accession>
<dbReference type="CDD" id="cd02696">
    <property type="entry name" value="MurNAc-LAA"/>
    <property type="match status" value="1"/>
</dbReference>
<dbReference type="Pfam" id="PF01520">
    <property type="entry name" value="Amidase_3"/>
    <property type="match status" value="1"/>
</dbReference>
<dbReference type="SUPFAM" id="SSF53187">
    <property type="entry name" value="Zn-dependent exopeptidases"/>
    <property type="match status" value="1"/>
</dbReference>
<dbReference type="EMBL" id="FNDN01000001">
    <property type="protein sequence ID" value="SDH19068.1"/>
    <property type="molecule type" value="Genomic_DNA"/>
</dbReference>
<dbReference type="InterPro" id="IPR050695">
    <property type="entry name" value="N-acetylmuramoyl_amidase_3"/>
</dbReference>
<dbReference type="RefSeq" id="WP_072735968.1">
    <property type="nucleotide sequence ID" value="NZ_CP048813.1"/>
</dbReference>
<feature type="signal peptide" evidence="3">
    <location>
        <begin position="1"/>
        <end position="25"/>
    </location>
</feature>
<evidence type="ECO:0000256" key="3">
    <source>
        <dbReference type="SAM" id="SignalP"/>
    </source>
</evidence>